<dbReference type="Proteomes" id="UP000186336">
    <property type="component" value="Chromosome"/>
</dbReference>
<protein>
    <recommendedName>
        <fullName evidence="3">DUF3572 domain-containing protein</fullName>
    </recommendedName>
</protein>
<evidence type="ECO:0008006" key="3">
    <source>
        <dbReference type="Google" id="ProtNLM"/>
    </source>
</evidence>
<dbReference type="Pfam" id="PF12096">
    <property type="entry name" value="DUF3572"/>
    <property type="match status" value="1"/>
</dbReference>
<sequence length="94" mass="9943">MSHSQESAEVVGLQAIAWMAGNQELLPVFLGATGASEADMRAGVSDSGFLGALLDFIMMDDAWVTAFCDAHSLPYDAPMRARMALPGGGDVHWT</sequence>
<evidence type="ECO:0000313" key="1">
    <source>
        <dbReference type="EMBL" id="APX11914.1"/>
    </source>
</evidence>
<evidence type="ECO:0000313" key="2">
    <source>
        <dbReference type="Proteomes" id="UP000186336"/>
    </source>
</evidence>
<reference evidence="1 2" key="1">
    <citation type="submission" date="2017-01" db="EMBL/GenBank/DDBJ databases">
        <title>Complete genome of Tateyamaria omphalii DOK1-4 isolated from seawater in Dokdo.</title>
        <authorList>
            <person name="Kim J.H."/>
            <person name="Chi W.-J."/>
        </authorList>
    </citation>
    <scope>NUCLEOTIDE SEQUENCE [LARGE SCALE GENOMIC DNA]</scope>
    <source>
        <strain evidence="1 2">DOK1-4</strain>
    </source>
</reference>
<dbReference type="OrthoDB" id="7356934at2"/>
<dbReference type="RefSeq" id="WP_076627775.1">
    <property type="nucleotide sequence ID" value="NZ_CP019312.1"/>
</dbReference>
<gene>
    <name evidence="1" type="ORF">BWR18_09670</name>
</gene>
<dbReference type="AlphaFoldDB" id="A0A1P8MV33"/>
<dbReference type="InterPro" id="IPR021955">
    <property type="entry name" value="DUF3572"/>
</dbReference>
<proteinExistence type="predicted"/>
<accession>A0A1P8MV33</accession>
<dbReference type="KEGG" id="tom:BWR18_09670"/>
<dbReference type="EMBL" id="CP019312">
    <property type="protein sequence ID" value="APX11914.1"/>
    <property type="molecule type" value="Genomic_DNA"/>
</dbReference>
<keyword evidence="2" id="KW-1185">Reference proteome</keyword>
<name>A0A1P8MV33_9RHOB</name>
<dbReference type="STRING" id="299262.BWR18_09670"/>
<organism evidence="1 2">
    <name type="scientific">Tateyamaria omphalii</name>
    <dbReference type="NCBI Taxonomy" id="299262"/>
    <lineage>
        <taxon>Bacteria</taxon>
        <taxon>Pseudomonadati</taxon>
        <taxon>Pseudomonadota</taxon>
        <taxon>Alphaproteobacteria</taxon>
        <taxon>Rhodobacterales</taxon>
        <taxon>Roseobacteraceae</taxon>
        <taxon>Tateyamaria</taxon>
    </lineage>
</organism>